<accession>A0ABV1E1R4</accession>
<organism evidence="4 5">
    <name type="scientific">Solibaculum intestinale</name>
    <dbReference type="NCBI Taxonomy" id="3133165"/>
    <lineage>
        <taxon>Bacteria</taxon>
        <taxon>Bacillati</taxon>
        <taxon>Bacillota</taxon>
        <taxon>Clostridia</taxon>
        <taxon>Eubacteriales</taxon>
        <taxon>Oscillospiraceae</taxon>
        <taxon>Solibaculum</taxon>
    </lineage>
</organism>
<feature type="transmembrane region" description="Helical" evidence="3">
    <location>
        <begin position="200"/>
        <end position="223"/>
    </location>
</feature>
<evidence type="ECO:0000256" key="1">
    <source>
        <dbReference type="SAM" id="Coils"/>
    </source>
</evidence>
<keyword evidence="1" id="KW-0175">Coiled coil</keyword>
<feature type="coiled-coil region" evidence="1">
    <location>
        <begin position="164"/>
        <end position="191"/>
    </location>
</feature>
<protein>
    <recommendedName>
        <fullName evidence="6">IrrE N-terminal-like domain-containing protein</fullName>
    </recommendedName>
</protein>
<dbReference type="EMBL" id="JBBMFD010000020">
    <property type="protein sequence ID" value="MEQ2441230.1"/>
    <property type="molecule type" value="Genomic_DNA"/>
</dbReference>
<evidence type="ECO:0000313" key="4">
    <source>
        <dbReference type="EMBL" id="MEQ2441230.1"/>
    </source>
</evidence>
<keyword evidence="3" id="KW-0472">Membrane</keyword>
<reference evidence="4 5" key="1">
    <citation type="submission" date="2024-03" db="EMBL/GenBank/DDBJ databases">
        <title>Human intestinal bacterial collection.</title>
        <authorList>
            <person name="Pauvert C."/>
            <person name="Hitch T.C.A."/>
            <person name="Clavel T."/>
        </authorList>
    </citation>
    <scope>NUCLEOTIDE SEQUENCE [LARGE SCALE GENOMIC DNA]</scope>
    <source>
        <strain evidence="4 5">CLA-JM-H44</strain>
    </source>
</reference>
<keyword evidence="5" id="KW-1185">Reference proteome</keyword>
<proteinExistence type="predicted"/>
<feature type="region of interest" description="Disordered" evidence="2">
    <location>
        <begin position="242"/>
        <end position="337"/>
    </location>
</feature>
<name>A0ABV1E1R4_9FIRM</name>
<feature type="compositionally biased region" description="Low complexity" evidence="2">
    <location>
        <begin position="282"/>
        <end position="291"/>
    </location>
</feature>
<feature type="compositionally biased region" description="Polar residues" evidence="2">
    <location>
        <begin position="263"/>
        <end position="281"/>
    </location>
</feature>
<evidence type="ECO:0000313" key="5">
    <source>
        <dbReference type="Proteomes" id="UP001489509"/>
    </source>
</evidence>
<evidence type="ECO:0008006" key="6">
    <source>
        <dbReference type="Google" id="ProtNLM"/>
    </source>
</evidence>
<evidence type="ECO:0000256" key="2">
    <source>
        <dbReference type="SAM" id="MobiDB-lite"/>
    </source>
</evidence>
<keyword evidence="3" id="KW-0812">Transmembrane</keyword>
<evidence type="ECO:0000256" key="3">
    <source>
        <dbReference type="SAM" id="Phobius"/>
    </source>
</evidence>
<sequence>MYSVREYADLFINREGIHEMPVNVKKIAKSKGYIIKSYSKGAALIQTLGLTAHASCFDSFSCRYEGKCYIFLADDIDGQSEQRLIGHELGHLEMHMSEDPGRVLIGYDDDEEAMWRLEREADEFGALIRAPLALLYVMGVSTISDIAEAADVERKDAIILSQSLVSYRAALKSASRQLGEYRQQRRAHLRREGAKMASKIMGVAVVTITVCLGLACLIASVVAGQRAPELLLDDFGQTSSAVESVADSAPESSTSDDPAPGSNPVSEQPQDQPPTVNNDSPAASSQAQASAVERVPSTTHQPQTHYTQPQQPAAPSSSAPTYTPPASSIAPPVSSSATEIVIPTKPKEPYINITPYTRYYWTGGGTKYHLFEDCYHIRDSLYQLESGLLSDAQAARKDGLCADCARRNNKNK</sequence>
<gene>
    <name evidence="4" type="ORF">WMO26_10375</name>
</gene>
<dbReference type="Proteomes" id="UP001489509">
    <property type="component" value="Unassembled WGS sequence"/>
</dbReference>
<dbReference type="RefSeq" id="WP_349220200.1">
    <property type="nucleotide sequence ID" value="NZ_JBBMFD010000020.1"/>
</dbReference>
<feature type="compositionally biased region" description="Low complexity" evidence="2">
    <location>
        <begin position="298"/>
        <end position="337"/>
    </location>
</feature>
<keyword evidence="3" id="KW-1133">Transmembrane helix</keyword>
<comment type="caution">
    <text evidence="4">The sequence shown here is derived from an EMBL/GenBank/DDBJ whole genome shotgun (WGS) entry which is preliminary data.</text>
</comment>